<dbReference type="Pfam" id="PF00171">
    <property type="entry name" value="Aldedh"/>
    <property type="match status" value="1"/>
</dbReference>
<dbReference type="EC" id="1.2.1.3" evidence="3"/>
<dbReference type="InterPro" id="IPR016162">
    <property type="entry name" value="Ald_DH_N"/>
</dbReference>
<feature type="domain" description="Aldehyde dehydrogenase" evidence="7">
    <location>
        <begin position="15"/>
        <end position="493"/>
    </location>
</feature>
<reference evidence="8" key="1">
    <citation type="submission" date="2022-10" db="EMBL/GenBank/DDBJ databases">
        <title>The complete genomes of actinobacterial strains from the NBC collection.</title>
        <authorList>
            <person name="Joergensen T.S."/>
            <person name="Alvarez Arevalo M."/>
            <person name="Sterndorff E.B."/>
            <person name="Faurdal D."/>
            <person name="Vuksanovic O."/>
            <person name="Mourched A.-S."/>
            <person name="Charusanti P."/>
            <person name="Shaw S."/>
            <person name="Blin K."/>
            <person name="Weber T."/>
        </authorList>
    </citation>
    <scope>NUCLEOTIDE SEQUENCE</scope>
    <source>
        <strain evidence="8">NBC_01482</strain>
    </source>
</reference>
<dbReference type="InterPro" id="IPR016161">
    <property type="entry name" value="Ald_DH/histidinol_DH"/>
</dbReference>
<dbReference type="PANTHER" id="PTHR42804">
    <property type="entry name" value="ALDEHYDE DEHYDROGENASE"/>
    <property type="match status" value="1"/>
</dbReference>
<proteinExistence type="inferred from homology"/>
<dbReference type="SUPFAM" id="SSF53720">
    <property type="entry name" value="ALDH-like"/>
    <property type="match status" value="1"/>
</dbReference>
<keyword evidence="9" id="KW-1185">Reference proteome</keyword>
<accession>A0ABZ1YTV9</accession>
<dbReference type="InterPro" id="IPR029510">
    <property type="entry name" value="Ald_DH_CS_GLU"/>
</dbReference>
<evidence type="ECO:0000256" key="6">
    <source>
        <dbReference type="RuleBase" id="RU003345"/>
    </source>
</evidence>
<dbReference type="InterPro" id="IPR016160">
    <property type="entry name" value="Ald_DH_CS_CYS"/>
</dbReference>
<evidence type="ECO:0000256" key="2">
    <source>
        <dbReference type="ARBA" id="ARBA00023002"/>
    </source>
</evidence>
<dbReference type="EMBL" id="CP109441">
    <property type="protein sequence ID" value="WUV45336.1"/>
    <property type="molecule type" value="Genomic_DNA"/>
</dbReference>
<dbReference type="InterPro" id="IPR016163">
    <property type="entry name" value="Ald_DH_C"/>
</dbReference>
<sequence length="519" mass="54133">MIDREFTGFFIGGSWRKTSSDDRFEVISPASGKPIGSVSAATEADIDAAVAAAREAFGGSDWPKLTPAQRGEYLVRLAAAIAAHGEELAELITDELGCSHLLSQVYQAVAPVMSLNYVAEVAKSLQTSELRVSDLSAFAGSGDAVGVIPMAGKSLVVKEPVGVVAVFPAYNFALPAVAQKIGPALVAGCTVVVKATEPNPLAIFNLGNLLQEIGFPAGVINIVAARAGESEYLVGHPGVDMVSFTGSTEVGKKIGAACGELIRPVVLELGGKSAAIVLSDADPEIVVPTLVGASVATNSGQSCVAQTRFLVPEEQYEFYADAFTRAFEALKVGDPRDADTVVGPVVTRSHLERIEAHLARAVEQGATIRTGGRRPVHLSEGWYIEPTLVTGVTNDMDIAQNEIFGPVAVLIAHNGEDDAVRIANQSRYGLAGSVFTADSAHGFEVARRIRTGTFSVNTFAADLGSPFGGYKESGLGREHGVGAVQEYLLQKTISIDPSLDLPEEVVSGVPVGHGPGITA</sequence>
<evidence type="ECO:0000259" key="7">
    <source>
        <dbReference type="Pfam" id="PF00171"/>
    </source>
</evidence>
<comment type="similarity">
    <text evidence="1 6">Belongs to the aldehyde dehydrogenase family.</text>
</comment>
<dbReference type="PROSITE" id="PS00687">
    <property type="entry name" value="ALDEHYDE_DEHYDR_GLU"/>
    <property type="match status" value="1"/>
</dbReference>
<dbReference type="InterPro" id="IPR015590">
    <property type="entry name" value="Aldehyde_DH_dom"/>
</dbReference>
<dbReference type="RefSeq" id="WP_329408619.1">
    <property type="nucleotide sequence ID" value="NZ_CP109441.1"/>
</dbReference>
<comment type="catalytic activity">
    <reaction evidence="4">
        <text>an aldehyde + NAD(+) + H2O = a carboxylate + NADH + 2 H(+)</text>
        <dbReference type="Rhea" id="RHEA:16185"/>
        <dbReference type="ChEBI" id="CHEBI:15377"/>
        <dbReference type="ChEBI" id="CHEBI:15378"/>
        <dbReference type="ChEBI" id="CHEBI:17478"/>
        <dbReference type="ChEBI" id="CHEBI:29067"/>
        <dbReference type="ChEBI" id="CHEBI:57540"/>
        <dbReference type="ChEBI" id="CHEBI:57945"/>
        <dbReference type="EC" id="1.2.1.3"/>
    </reaction>
</comment>
<dbReference type="Proteomes" id="UP001432062">
    <property type="component" value="Chromosome"/>
</dbReference>
<evidence type="ECO:0000313" key="9">
    <source>
        <dbReference type="Proteomes" id="UP001432062"/>
    </source>
</evidence>
<dbReference type="PANTHER" id="PTHR42804:SF1">
    <property type="entry name" value="ALDEHYDE DEHYDROGENASE-RELATED"/>
    <property type="match status" value="1"/>
</dbReference>
<name>A0ABZ1YTV9_9NOCA</name>
<evidence type="ECO:0000256" key="3">
    <source>
        <dbReference type="ARBA" id="ARBA00024226"/>
    </source>
</evidence>
<evidence type="ECO:0000256" key="4">
    <source>
        <dbReference type="ARBA" id="ARBA00049194"/>
    </source>
</evidence>
<gene>
    <name evidence="8" type="ORF">OG563_40560</name>
</gene>
<dbReference type="Gene3D" id="3.40.309.10">
    <property type="entry name" value="Aldehyde Dehydrogenase, Chain A, domain 2"/>
    <property type="match status" value="1"/>
</dbReference>
<evidence type="ECO:0000313" key="8">
    <source>
        <dbReference type="EMBL" id="WUV45336.1"/>
    </source>
</evidence>
<dbReference type="Gene3D" id="3.40.605.10">
    <property type="entry name" value="Aldehyde Dehydrogenase, Chain A, domain 1"/>
    <property type="match status" value="1"/>
</dbReference>
<evidence type="ECO:0000256" key="5">
    <source>
        <dbReference type="PROSITE-ProRule" id="PRU10007"/>
    </source>
</evidence>
<evidence type="ECO:0000256" key="1">
    <source>
        <dbReference type="ARBA" id="ARBA00009986"/>
    </source>
</evidence>
<dbReference type="PROSITE" id="PS00070">
    <property type="entry name" value="ALDEHYDE_DEHYDR_CYS"/>
    <property type="match status" value="1"/>
</dbReference>
<feature type="active site" evidence="5">
    <location>
        <position position="268"/>
    </location>
</feature>
<organism evidence="8 9">
    <name type="scientific">Nocardia vinacea</name>
    <dbReference type="NCBI Taxonomy" id="96468"/>
    <lineage>
        <taxon>Bacteria</taxon>
        <taxon>Bacillati</taxon>
        <taxon>Actinomycetota</taxon>
        <taxon>Actinomycetes</taxon>
        <taxon>Mycobacteriales</taxon>
        <taxon>Nocardiaceae</taxon>
        <taxon>Nocardia</taxon>
    </lineage>
</organism>
<protein>
    <recommendedName>
        <fullName evidence="3">aldehyde dehydrogenase (NAD(+))</fullName>
        <ecNumber evidence="3">1.2.1.3</ecNumber>
    </recommendedName>
</protein>
<keyword evidence="2 6" id="KW-0560">Oxidoreductase</keyword>